<name>A0A367W4R0_9PROT</name>
<feature type="signal peptide" evidence="3">
    <location>
        <begin position="1"/>
        <end position="28"/>
    </location>
</feature>
<evidence type="ECO:0000313" key="4">
    <source>
        <dbReference type="EMBL" id="RCK36393.1"/>
    </source>
</evidence>
<sequence>MIMKKSLQKLVVASALVMGAAVIPQAHAQEAPNPETVASVMIVDYAGIMREASAMQDAKKQIRERQVAYQQDIETRQQALREEEKQLAQQRTLLAADVYQEKQKQFQQKVAGFQKFAQGRSRVLDQALAETQATFQKSLNDVIAGLAEERRATLVLHQAQVIIFANAMNASKEVFDRINKKVPTIKVEFKEGS</sequence>
<dbReference type="SMART" id="SM00935">
    <property type="entry name" value="OmpH"/>
    <property type="match status" value="1"/>
</dbReference>
<dbReference type="Pfam" id="PF03938">
    <property type="entry name" value="OmpH"/>
    <property type="match status" value="1"/>
</dbReference>
<comment type="caution">
    <text evidence="4">The sequence shown here is derived from an EMBL/GenBank/DDBJ whole genome shotgun (WGS) entry which is preliminary data.</text>
</comment>
<protein>
    <submittedName>
        <fullName evidence="4">Membrane protein</fullName>
    </submittedName>
</protein>
<dbReference type="PANTHER" id="PTHR35089:SF1">
    <property type="entry name" value="CHAPERONE PROTEIN SKP"/>
    <property type="match status" value="1"/>
</dbReference>
<evidence type="ECO:0000256" key="3">
    <source>
        <dbReference type="SAM" id="SignalP"/>
    </source>
</evidence>
<dbReference type="InterPro" id="IPR005632">
    <property type="entry name" value="Chaperone_Skp"/>
</dbReference>
<evidence type="ECO:0000256" key="2">
    <source>
        <dbReference type="ARBA" id="ARBA00022729"/>
    </source>
</evidence>
<dbReference type="GO" id="GO:0051082">
    <property type="term" value="F:unfolded protein binding"/>
    <property type="evidence" value="ECO:0007669"/>
    <property type="project" value="InterPro"/>
</dbReference>
<dbReference type="EMBL" id="JPWF01000008">
    <property type="protein sequence ID" value="RCK36393.1"/>
    <property type="molecule type" value="Genomic_DNA"/>
</dbReference>
<reference evidence="4 5" key="1">
    <citation type="submission" date="2014-07" db="EMBL/GenBank/DDBJ databases">
        <title>Draft genome sequence of Thalassospira profundimaris 35.</title>
        <authorList>
            <person name="Lai Q."/>
            <person name="Shao Z."/>
        </authorList>
    </citation>
    <scope>NUCLEOTIDE SEQUENCE [LARGE SCALE GENOMIC DNA]</scope>
    <source>
        <strain evidence="4 5">35</strain>
    </source>
</reference>
<proteinExistence type="inferred from homology"/>
<evidence type="ECO:0000313" key="5">
    <source>
        <dbReference type="Proteomes" id="UP000253226"/>
    </source>
</evidence>
<accession>A0A367W4R0</accession>
<dbReference type="Proteomes" id="UP000253226">
    <property type="component" value="Unassembled WGS sequence"/>
</dbReference>
<evidence type="ECO:0000256" key="1">
    <source>
        <dbReference type="ARBA" id="ARBA00009091"/>
    </source>
</evidence>
<dbReference type="AlphaFoldDB" id="A0A367W4R0"/>
<dbReference type="OrthoDB" id="7344793at2"/>
<organism evidence="4 5">
    <name type="scientific">Thalassospira profundimaris</name>
    <dbReference type="NCBI Taxonomy" id="502049"/>
    <lineage>
        <taxon>Bacteria</taxon>
        <taxon>Pseudomonadati</taxon>
        <taxon>Pseudomonadota</taxon>
        <taxon>Alphaproteobacteria</taxon>
        <taxon>Rhodospirillales</taxon>
        <taxon>Thalassospiraceae</taxon>
        <taxon>Thalassospira</taxon>
    </lineage>
</organism>
<comment type="similarity">
    <text evidence="1">Belongs to the Skp family.</text>
</comment>
<dbReference type="Gene3D" id="3.30.910.20">
    <property type="entry name" value="Skp domain"/>
    <property type="match status" value="1"/>
</dbReference>
<dbReference type="GO" id="GO:0050821">
    <property type="term" value="P:protein stabilization"/>
    <property type="evidence" value="ECO:0007669"/>
    <property type="project" value="TreeGrafter"/>
</dbReference>
<dbReference type="PANTHER" id="PTHR35089">
    <property type="entry name" value="CHAPERONE PROTEIN SKP"/>
    <property type="match status" value="1"/>
</dbReference>
<keyword evidence="2 3" id="KW-0732">Signal</keyword>
<gene>
    <name evidence="4" type="ORF">TH19_14090</name>
</gene>
<dbReference type="InterPro" id="IPR024930">
    <property type="entry name" value="Skp_dom_sf"/>
</dbReference>
<dbReference type="GO" id="GO:0005829">
    <property type="term" value="C:cytosol"/>
    <property type="evidence" value="ECO:0007669"/>
    <property type="project" value="TreeGrafter"/>
</dbReference>
<feature type="chain" id="PRO_5017034844" evidence="3">
    <location>
        <begin position="29"/>
        <end position="193"/>
    </location>
</feature>
<dbReference type="SUPFAM" id="SSF111384">
    <property type="entry name" value="OmpH-like"/>
    <property type="match status" value="1"/>
</dbReference>